<evidence type="ECO:0000313" key="2">
    <source>
        <dbReference type="EMBL" id="GAA3395598.1"/>
    </source>
</evidence>
<dbReference type="PROSITE" id="PS51168">
    <property type="entry name" value="CHORISMATE_MUT_2"/>
    <property type="match status" value="1"/>
</dbReference>
<evidence type="ECO:0000313" key="3">
    <source>
        <dbReference type="Proteomes" id="UP001501676"/>
    </source>
</evidence>
<dbReference type="NCBIfam" id="NF005894">
    <property type="entry name" value="PRK07857.1"/>
    <property type="match status" value="1"/>
</dbReference>
<dbReference type="Proteomes" id="UP001501676">
    <property type="component" value="Unassembled WGS sequence"/>
</dbReference>
<dbReference type="InterPro" id="IPR002701">
    <property type="entry name" value="CM_II_prokaryot"/>
</dbReference>
<protein>
    <submittedName>
        <fullName evidence="2">Chorismate mutase</fullName>
    </submittedName>
</protein>
<gene>
    <name evidence="2" type="ORF">GCM10020369_69320</name>
</gene>
<organism evidence="2 3">
    <name type="scientific">Cryptosporangium minutisporangium</name>
    <dbReference type="NCBI Taxonomy" id="113569"/>
    <lineage>
        <taxon>Bacteria</taxon>
        <taxon>Bacillati</taxon>
        <taxon>Actinomycetota</taxon>
        <taxon>Actinomycetes</taxon>
        <taxon>Cryptosporangiales</taxon>
        <taxon>Cryptosporangiaceae</taxon>
        <taxon>Cryptosporangium</taxon>
    </lineage>
</organism>
<reference evidence="3" key="1">
    <citation type="journal article" date="2019" name="Int. J. Syst. Evol. Microbiol.">
        <title>The Global Catalogue of Microorganisms (GCM) 10K type strain sequencing project: providing services to taxonomists for standard genome sequencing and annotation.</title>
        <authorList>
            <consortium name="The Broad Institute Genomics Platform"/>
            <consortium name="The Broad Institute Genome Sequencing Center for Infectious Disease"/>
            <person name="Wu L."/>
            <person name="Ma J."/>
        </authorList>
    </citation>
    <scope>NUCLEOTIDE SEQUENCE [LARGE SCALE GENOMIC DNA]</scope>
    <source>
        <strain evidence="3">JCM 9458</strain>
    </source>
</reference>
<feature type="domain" description="Chorismate mutase" evidence="1">
    <location>
        <begin position="10"/>
        <end position="91"/>
    </location>
</feature>
<accession>A0ABP6T9U6</accession>
<name>A0ABP6T9U6_9ACTN</name>
<evidence type="ECO:0000259" key="1">
    <source>
        <dbReference type="PROSITE" id="PS51168"/>
    </source>
</evidence>
<dbReference type="EMBL" id="BAAAYN010000048">
    <property type="protein sequence ID" value="GAA3395598.1"/>
    <property type="molecule type" value="Genomic_DNA"/>
</dbReference>
<dbReference type="Pfam" id="PF01817">
    <property type="entry name" value="CM_2"/>
    <property type="match status" value="1"/>
</dbReference>
<sequence>MTAPTDTAVEQSTAEIDALRERIDAADAELIRIWRERAELSRQVGVARMAAGGTRLVLAREQKIVDKFRAALGTDGAQLAMLLLRAGRGKL</sequence>
<dbReference type="SUPFAM" id="SSF48600">
    <property type="entry name" value="Chorismate mutase II"/>
    <property type="match status" value="1"/>
</dbReference>
<proteinExistence type="predicted"/>
<dbReference type="InterPro" id="IPR036979">
    <property type="entry name" value="CM_dom_sf"/>
</dbReference>
<dbReference type="SMART" id="SM00830">
    <property type="entry name" value="CM_2"/>
    <property type="match status" value="1"/>
</dbReference>
<dbReference type="Gene3D" id="1.20.59.10">
    <property type="entry name" value="Chorismate mutase"/>
    <property type="match status" value="1"/>
</dbReference>
<comment type="caution">
    <text evidence="2">The sequence shown here is derived from an EMBL/GenBank/DDBJ whole genome shotgun (WGS) entry which is preliminary data.</text>
</comment>
<dbReference type="NCBIfam" id="TIGR01808">
    <property type="entry name" value="CM_M_hiGC-arch"/>
    <property type="match status" value="1"/>
</dbReference>
<keyword evidence="3" id="KW-1185">Reference proteome</keyword>
<dbReference type="InterPro" id="IPR010958">
    <property type="entry name" value="Chorismate_mutase_highGC-bac"/>
</dbReference>
<dbReference type="InterPro" id="IPR036263">
    <property type="entry name" value="Chorismate_II_sf"/>
</dbReference>